<protein>
    <submittedName>
        <fullName evidence="2">Putative ribonuclease H protein</fullName>
    </submittedName>
</protein>
<evidence type="ECO:0000313" key="2">
    <source>
        <dbReference type="EMBL" id="KHN42519.1"/>
    </source>
</evidence>
<evidence type="ECO:0000256" key="1">
    <source>
        <dbReference type="SAM" id="Phobius"/>
    </source>
</evidence>
<dbReference type="AlphaFoldDB" id="A0A0B2SDZ5"/>
<dbReference type="PANTHER" id="PTHR33116:SF70">
    <property type="entry name" value="NON-LTR RETROELEMENT REVERSE TRANSCRIPTASE-LIKE PROTEIN"/>
    <property type="match status" value="1"/>
</dbReference>
<proteinExistence type="predicted"/>
<dbReference type="Proteomes" id="UP000053555">
    <property type="component" value="Unassembled WGS sequence"/>
</dbReference>
<keyword evidence="1" id="KW-1133">Transmembrane helix</keyword>
<dbReference type="PANTHER" id="PTHR33116">
    <property type="entry name" value="REVERSE TRANSCRIPTASE ZINC-BINDING DOMAIN-CONTAINING PROTEIN-RELATED-RELATED"/>
    <property type="match status" value="1"/>
</dbReference>
<feature type="transmembrane region" description="Helical" evidence="1">
    <location>
        <begin position="12"/>
        <end position="34"/>
    </location>
</feature>
<reference evidence="2" key="1">
    <citation type="submission" date="2014-07" db="EMBL/GenBank/DDBJ databases">
        <title>Identification of a novel salt tolerance gene in wild soybean by whole-genome sequencing.</title>
        <authorList>
            <person name="Lam H.-M."/>
            <person name="Qi X."/>
            <person name="Li M.-W."/>
            <person name="Liu X."/>
            <person name="Xie M."/>
            <person name="Ni M."/>
            <person name="Xu X."/>
        </authorList>
    </citation>
    <scope>NUCLEOTIDE SEQUENCE [LARGE SCALE GENOMIC DNA]</scope>
    <source>
        <tissue evidence="2">Root</tissue>
    </source>
</reference>
<keyword evidence="1" id="KW-0812">Transmembrane</keyword>
<accession>A0A0B2SDZ5</accession>
<name>A0A0B2SDZ5_GLYSO</name>
<dbReference type="EMBL" id="KN644414">
    <property type="protein sequence ID" value="KHN42519.1"/>
    <property type="molecule type" value="Genomic_DNA"/>
</dbReference>
<sequence>MKHRLNLWKAKILSFALCLTLTKLIMFSISSYVMQSVHLPRSVCDEGDQVYRNFLWGDLENGRQIHLVAWDRVCQPEEAGGLGI</sequence>
<keyword evidence="1" id="KW-0472">Membrane</keyword>
<organism evidence="2">
    <name type="scientific">Glycine soja</name>
    <name type="common">Wild soybean</name>
    <dbReference type="NCBI Taxonomy" id="3848"/>
    <lineage>
        <taxon>Eukaryota</taxon>
        <taxon>Viridiplantae</taxon>
        <taxon>Streptophyta</taxon>
        <taxon>Embryophyta</taxon>
        <taxon>Tracheophyta</taxon>
        <taxon>Spermatophyta</taxon>
        <taxon>Magnoliopsida</taxon>
        <taxon>eudicotyledons</taxon>
        <taxon>Gunneridae</taxon>
        <taxon>Pentapetalae</taxon>
        <taxon>rosids</taxon>
        <taxon>fabids</taxon>
        <taxon>Fabales</taxon>
        <taxon>Fabaceae</taxon>
        <taxon>Papilionoideae</taxon>
        <taxon>50 kb inversion clade</taxon>
        <taxon>NPAAA clade</taxon>
        <taxon>indigoferoid/millettioid clade</taxon>
        <taxon>Phaseoleae</taxon>
        <taxon>Glycine</taxon>
        <taxon>Glycine subgen. Soja</taxon>
    </lineage>
</organism>
<gene>
    <name evidence="2" type="ORF">glysoja_031455</name>
</gene>